<proteinExistence type="predicted"/>
<gene>
    <name evidence="2" type="primary">B24P11.050</name>
</gene>
<dbReference type="PIR" id="T49849">
    <property type="entry name" value="T49849"/>
</dbReference>
<dbReference type="InterPro" id="IPR053095">
    <property type="entry name" value="Actin-binding/GATA_Znf"/>
</dbReference>
<dbReference type="VEuPathDB" id="FungiDB:NCU01706"/>
<dbReference type="CDD" id="cd00167">
    <property type="entry name" value="SANT"/>
    <property type="match status" value="1"/>
</dbReference>
<feature type="compositionally biased region" description="Basic residues" evidence="1">
    <location>
        <begin position="313"/>
        <end position="325"/>
    </location>
</feature>
<dbReference type="HOGENOM" id="CLU_033832_0_1_1"/>
<dbReference type="PROSITE" id="PS50090">
    <property type="entry name" value="MYB_LIKE"/>
    <property type="match status" value="1"/>
</dbReference>
<evidence type="ECO:0000313" key="2">
    <source>
        <dbReference type="EMBL" id="CAB92684.2"/>
    </source>
</evidence>
<dbReference type="InterPro" id="IPR001005">
    <property type="entry name" value="SANT/Myb"/>
</dbReference>
<dbReference type="PANTHER" id="PTHR23246">
    <property type="entry name" value="NEW-GLUE PROTEIN"/>
    <property type="match status" value="1"/>
</dbReference>
<protein>
    <submittedName>
        <fullName evidence="2">Related to DRPLA protein</fullName>
    </submittedName>
</protein>
<dbReference type="PANTHER" id="PTHR23246:SF24">
    <property type="entry name" value="MYB DNA-BINDING DOMAIN-CONTAINING PROTEIN"/>
    <property type="match status" value="1"/>
</dbReference>
<evidence type="ECO:0000256" key="1">
    <source>
        <dbReference type="SAM" id="MobiDB-lite"/>
    </source>
</evidence>
<dbReference type="EMBL" id="AL356833">
    <property type="protein sequence ID" value="CAB92684.2"/>
    <property type="molecule type" value="Genomic_DNA"/>
</dbReference>
<dbReference type="Gene3D" id="1.10.10.60">
    <property type="entry name" value="Homeodomain-like"/>
    <property type="match status" value="1"/>
</dbReference>
<dbReference type="eggNOG" id="ENOG502S0D9">
    <property type="taxonomic scope" value="Eukaryota"/>
</dbReference>
<dbReference type="AlphaFoldDB" id="Q9P511"/>
<sequence>MSLRLETPFNDKSSLSNGLTTKGFKIHLFSFHSTLEQPRRTITSTYPPRELLDHLSLHANRASQDNSTASLHSLGLCTTPYFSGAFVDTAIVDIASLLKRSDSDEAPVAHSQYTSATTIPPTTTLAPPALGGSSFATFAPATGTRSPRSSGAGGPGAGGSLGKSGSGSVNSVRPGSGGKRTMPPHTSESPAKKQSKWSPEEDALIIELRGSGMKWDDISKRLPGRSSISCRLHYQNYLERRSEWDEERKNKLARLYERFKPEMWAKVAEEMQVPWRAAEAMHWQLGEVDMARRAGVVPFALTTAALGDSSVMHHRMPTSRGHHGHSQSQGSLPRDIPTMSSPRYSRGPPGPFIPPPSSGGRPLAARRDSLPTRSSFAPPPPPHHHSDPSGYTLAPAIGLAPIHTSSYTHQSRGGMLPSVAELTTGVSPYSTPAYSTGGMTSMVSPTHSDTTSPGPTHPGYSAYPPLEPLGTVKRRASPEAGGIRETSRRRHHFQSRQEDGYSSLGPPPGMTSSRRGQRLE</sequence>
<feature type="region of interest" description="Disordered" evidence="1">
    <location>
        <begin position="313"/>
        <end position="394"/>
    </location>
</feature>
<feature type="compositionally biased region" description="Low complexity" evidence="1">
    <location>
        <begin position="114"/>
        <end position="129"/>
    </location>
</feature>
<dbReference type="Pfam" id="PF00249">
    <property type="entry name" value="Myb_DNA-binding"/>
    <property type="match status" value="1"/>
</dbReference>
<dbReference type="InterPro" id="IPR009057">
    <property type="entry name" value="Homeodomain-like_sf"/>
</dbReference>
<dbReference type="OrthoDB" id="2350934at2759"/>
<feature type="compositionally biased region" description="Polar residues" evidence="1">
    <location>
        <begin position="443"/>
        <end position="454"/>
    </location>
</feature>
<accession>Q9P511</accession>
<feature type="region of interest" description="Disordered" evidence="1">
    <location>
        <begin position="103"/>
        <end position="200"/>
    </location>
</feature>
<dbReference type="SUPFAM" id="SSF46689">
    <property type="entry name" value="Homeodomain-like"/>
    <property type="match status" value="1"/>
</dbReference>
<feature type="compositionally biased region" description="Pro residues" evidence="1">
    <location>
        <begin position="348"/>
        <end position="357"/>
    </location>
</feature>
<reference evidence="2" key="1">
    <citation type="submission" date="2000-05" db="EMBL/GenBank/DDBJ databases">
        <authorList>
            <person name="Schulte U."/>
            <person name="Aign V."/>
            <person name="Hoheisel J."/>
            <person name="Brandt P."/>
            <person name="Fartmann B."/>
            <person name="Holland R."/>
            <person name="Nyakatura G."/>
            <person name="Mewes H.W."/>
            <person name="Mannhaupt G."/>
        </authorList>
    </citation>
    <scope>NUCLEOTIDE SEQUENCE</scope>
</reference>
<reference evidence="2" key="2">
    <citation type="submission" date="2001-10" db="EMBL/GenBank/DDBJ databases">
        <authorList>
            <person name="German Neurospora genome project"/>
        </authorList>
    </citation>
    <scope>NUCLEOTIDE SEQUENCE</scope>
</reference>
<feature type="compositionally biased region" description="Gly residues" evidence="1">
    <location>
        <begin position="151"/>
        <end position="165"/>
    </location>
</feature>
<name>Q9P511_NEUCS</name>
<organism evidence="2">
    <name type="scientific">Neurospora crassa</name>
    <dbReference type="NCBI Taxonomy" id="5141"/>
    <lineage>
        <taxon>Eukaryota</taxon>
        <taxon>Fungi</taxon>
        <taxon>Dikarya</taxon>
        <taxon>Ascomycota</taxon>
        <taxon>Pezizomycotina</taxon>
        <taxon>Sordariomycetes</taxon>
        <taxon>Sordariomycetidae</taxon>
        <taxon>Sordariales</taxon>
        <taxon>Sordariaceae</taxon>
        <taxon>Neurospora</taxon>
    </lineage>
</organism>
<dbReference type="InterPro" id="IPR017930">
    <property type="entry name" value="Myb_dom"/>
</dbReference>
<feature type="region of interest" description="Disordered" evidence="1">
    <location>
        <begin position="443"/>
        <end position="520"/>
    </location>
</feature>
<dbReference type="PROSITE" id="PS51294">
    <property type="entry name" value="HTH_MYB"/>
    <property type="match status" value="1"/>
</dbReference>
<dbReference type="SMART" id="SM00717">
    <property type="entry name" value="SANT"/>
    <property type="match status" value="1"/>
</dbReference>